<keyword evidence="2" id="KW-0805">Transcription regulation</keyword>
<sequence length="181" mass="21306">MSTSTSSLHPDTRGLFTSLLSKDRLRIFGYIRTLVPNNSDAEDVYQHVCLTLWNKFDEFDQDRDFFSWACGVAFFTVCNYRRSIGRDRHFFNQELIETMSHEREEHLNNHDIRLDFLQDCMQNLNSSDQQLLKNAVYENQSVKEIAKTAGKTIQTLYNRLSLLRRELAACISRKLQSERQQ</sequence>
<reference evidence="7 9" key="2">
    <citation type="submission" date="2019-08" db="EMBL/GenBank/DDBJ databases">
        <title>Deep-cultivation of Planctomycetes and their phenomic and genomic characterization uncovers novel biology.</title>
        <authorList>
            <person name="Wiegand S."/>
            <person name="Jogler M."/>
            <person name="Boedeker C."/>
            <person name="Pinto D."/>
            <person name="Vollmers J."/>
            <person name="Rivas-Marin E."/>
            <person name="Kohn T."/>
            <person name="Peeters S.H."/>
            <person name="Heuer A."/>
            <person name="Rast P."/>
            <person name="Oberbeckmann S."/>
            <person name="Bunk B."/>
            <person name="Jeske O."/>
            <person name="Meyerdierks A."/>
            <person name="Storesund J.E."/>
            <person name="Kallscheuer N."/>
            <person name="Luecker S."/>
            <person name="Lage O.M."/>
            <person name="Pohl T."/>
            <person name="Merkel B.J."/>
            <person name="Hornburger P."/>
            <person name="Mueller R.-W."/>
            <person name="Bruemmer F."/>
            <person name="Labrenz M."/>
            <person name="Spormann A.M."/>
            <person name="Op den Camp H."/>
            <person name="Overmann J."/>
            <person name="Amann R."/>
            <person name="Jetten M.S.M."/>
            <person name="Mascher T."/>
            <person name="Medema M.H."/>
            <person name="Devos D.P."/>
            <person name="Kaster A.-K."/>
            <person name="Ovreas L."/>
            <person name="Rohde M."/>
            <person name="Galperin M.Y."/>
            <person name="Jogler C."/>
        </authorList>
    </citation>
    <scope>NUCLEOTIDE SEQUENCE [LARGE SCALE GENOMIC DNA]</scope>
    <source>
        <strain evidence="7 9">DSM 8797</strain>
    </source>
</reference>
<protein>
    <submittedName>
        <fullName evidence="7">RNA polymerase sigma factor</fullName>
    </submittedName>
    <submittedName>
        <fullName evidence="6">RNA polymerase subunit sigma-70</fullName>
    </submittedName>
</protein>
<organism evidence="6 8">
    <name type="scientific">Gimesia maris</name>
    <dbReference type="NCBI Taxonomy" id="122"/>
    <lineage>
        <taxon>Bacteria</taxon>
        <taxon>Pseudomonadati</taxon>
        <taxon>Planctomycetota</taxon>
        <taxon>Planctomycetia</taxon>
        <taxon>Planctomycetales</taxon>
        <taxon>Planctomycetaceae</taxon>
        <taxon>Gimesia</taxon>
    </lineage>
</organism>
<dbReference type="Proteomes" id="UP000263642">
    <property type="component" value="Unassembled WGS sequence"/>
</dbReference>
<dbReference type="AlphaFoldDB" id="A0A3D3REW0"/>
<dbReference type="GO" id="GO:0006352">
    <property type="term" value="P:DNA-templated transcription initiation"/>
    <property type="evidence" value="ECO:0007669"/>
    <property type="project" value="InterPro"/>
</dbReference>
<evidence type="ECO:0000313" key="7">
    <source>
        <dbReference type="EMBL" id="QEG18632.1"/>
    </source>
</evidence>
<keyword evidence="9" id="KW-1185">Reference proteome</keyword>
<keyword evidence="4" id="KW-0804">Transcription</keyword>
<comment type="similarity">
    <text evidence="1">Belongs to the sigma-70 factor family. ECF subfamily.</text>
</comment>
<dbReference type="InterPro" id="IPR013325">
    <property type="entry name" value="RNA_pol_sigma_r2"/>
</dbReference>
<dbReference type="Gene3D" id="1.10.10.10">
    <property type="entry name" value="Winged helix-like DNA-binding domain superfamily/Winged helix DNA-binding domain"/>
    <property type="match status" value="1"/>
</dbReference>
<name>A0A3D3REW0_9PLAN</name>
<accession>A0A3D3REW0</accession>
<dbReference type="InterPro" id="IPR014331">
    <property type="entry name" value="RNA_pol_sigma70_ECF_RHOBA"/>
</dbReference>
<gene>
    <name evidence="6" type="ORF">DIT97_30675</name>
    <name evidence="7" type="ORF">GmarT_45220</name>
</gene>
<proteinExistence type="inferred from homology"/>
<evidence type="ECO:0000313" key="8">
    <source>
        <dbReference type="Proteomes" id="UP000263642"/>
    </source>
</evidence>
<feature type="domain" description="RNA polymerase sigma-70 region 2" evidence="5">
    <location>
        <begin position="26"/>
        <end position="84"/>
    </location>
</feature>
<dbReference type="SUPFAM" id="SSF88946">
    <property type="entry name" value="Sigma2 domain of RNA polymerase sigma factors"/>
    <property type="match status" value="1"/>
</dbReference>
<evidence type="ECO:0000259" key="5">
    <source>
        <dbReference type="Pfam" id="PF04542"/>
    </source>
</evidence>
<evidence type="ECO:0000256" key="1">
    <source>
        <dbReference type="ARBA" id="ARBA00010641"/>
    </source>
</evidence>
<dbReference type="PANTHER" id="PTHR43133:SF51">
    <property type="entry name" value="RNA POLYMERASE SIGMA FACTOR"/>
    <property type="match status" value="1"/>
</dbReference>
<evidence type="ECO:0000256" key="2">
    <source>
        <dbReference type="ARBA" id="ARBA00023015"/>
    </source>
</evidence>
<dbReference type="NCBIfam" id="TIGR02937">
    <property type="entry name" value="sigma70-ECF"/>
    <property type="match status" value="1"/>
</dbReference>
<dbReference type="NCBIfam" id="TIGR02989">
    <property type="entry name" value="Sig-70_gvs1"/>
    <property type="match status" value="1"/>
</dbReference>
<dbReference type="PANTHER" id="PTHR43133">
    <property type="entry name" value="RNA POLYMERASE ECF-TYPE SIGMA FACTO"/>
    <property type="match status" value="1"/>
</dbReference>
<dbReference type="GO" id="GO:0016987">
    <property type="term" value="F:sigma factor activity"/>
    <property type="evidence" value="ECO:0007669"/>
    <property type="project" value="UniProtKB-KW"/>
</dbReference>
<evidence type="ECO:0000256" key="4">
    <source>
        <dbReference type="ARBA" id="ARBA00023163"/>
    </source>
</evidence>
<dbReference type="EMBL" id="CP042910">
    <property type="protein sequence ID" value="QEG18632.1"/>
    <property type="molecule type" value="Genomic_DNA"/>
</dbReference>
<reference evidence="6 8" key="1">
    <citation type="journal article" date="2018" name="Nat. Biotechnol.">
        <title>A standardized bacterial taxonomy based on genome phylogeny substantially revises the tree of life.</title>
        <authorList>
            <person name="Parks D.H."/>
            <person name="Chuvochina M."/>
            <person name="Waite D.W."/>
            <person name="Rinke C."/>
            <person name="Skarshewski A."/>
            <person name="Chaumeil P.A."/>
            <person name="Hugenholtz P."/>
        </authorList>
    </citation>
    <scope>NUCLEOTIDE SEQUENCE [LARGE SCALE GENOMIC DNA]</scope>
    <source>
        <strain evidence="6">UBA9375</strain>
    </source>
</reference>
<dbReference type="GeneID" id="98648992"/>
<dbReference type="InterPro" id="IPR013324">
    <property type="entry name" value="RNA_pol_sigma_r3/r4-like"/>
</dbReference>
<evidence type="ECO:0000256" key="3">
    <source>
        <dbReference type="ARBA" id="ARBA00023082"/>
    </source>
</evidence>
<evidence type="ECO:0000313" key="9">
    <source>
        <dbReference type="Proteomes" id="UP000322887"/>
    </source>
</evidence>
<dbReference type="Proteomes" id="UP000322887">
    <property type="component" value="Chromosome"/>
</dbReference>
<dbReference type="RefSeq" id="WP_081459449.1">
    <property type="nucleotide sequence ID" value="NZ_CP042910.1"/>
</dbReference>
<dbReference type="InterPro" id="IPR039425">
    <property type="entry name" value="RNA_pol_sigma-70-like"/>
</dbReference>
<dbReference type="InterPro" id="IPR007627">
    <property type="entry name" value="RNA_pol_sigma70_r2"/>
</dbReference>
<dbReference type="SUPFAM" id="SSF88659">
    <property type="entry name" value="Sigma3 and sigma4 domains of RNA polymerase sigma factors"/>
    <property type="match status" value="1"/>
</dbReference>
<evidence type="ECO:0000313" key="6">
    <source>
        <dbReference type="EMBL" id="HCO27156.1"/>
    </source>
</evidence>
<dbReference type="InterPro" id="IPR014284">
    <property type="entry name" value="RNA_pol_sigma-70_dom"/>
</dbReference>
<dbReference type="Gene3D" id="1.10.1740.10">
    <property type="match status" value="1"/>
</dbReference>
<dbReference type="InterPro" id="IPR036388">
    <property type="entry name" value="WH-like_DNA-bd_sf"/>
</dbReference>
<keyword evidence="3" id="KW-0731">Sigma factor</keyword>
<dbReference type="Pfam" id="PF04542">
    <property type="entry name" value="Sigma70_r2"/>
    <property type="match status" value="1"/>
</dbReference>
<dbReference type="EMBL" id="DQAY01000191">
    <property type="protein sequence ID" value="HCO27156.1"/>
    <property type="molecule type" value="Genomic_DNA"/>
</dbReference>